<evidence type="ECO:0000313" key="3">
    <source>
        <dbReference type="EMBL" id="CAD7222720.1"/>
    </source>
</evidence>
<sequence length="300" mass="33696">MRNSIESHEPFDLAELVGTAQTNHVPLVKPEADLRDDYFRRDMNPPLYAQYPLGERPPARRMLSIKTDGWPMEVTFIRTQLCLKDVLKASSRNMYKLLVSCALLSVALCDQRSHQHISLGGGNRHSAPQPRVHAPAPSHSQPAYAPPPQQPSYAPAQPTYAPPPQQPSYAPAQPSYAPKPRPSYQASYSQPAPSYKQPEYNDVPNYNFNWAVKDDYSGNDFGQEESRNGYDTNGVYYVLLPDGRRQTVTYKVNGDSGWVADVQYEGEARYDAAPSHRQPSYQPAPQTYKAPEPQYGPRSK</sequence>
<dbReference type="GO" id="GO:0031012">
    <property type="term" value="C:extracellular matrix"/>
    <property type="evidence" value="ECO:0007669"/>
    <property type="project" value="TreeGrafter"/>
</dbReference>
<dbReference type="Pfam" id="PF00379">
    <property type="entry name" value="Chitin_bind_4"/>
    <property type="match status" value="1"/>
</dbReference>
<reference evidence="3" key="1">
    <citation type="submission" date="2020-11" db="EMBL/GenBank/DDBJ databases">
        <authorList>
            <person name="Tran Van P."/>
        </authorList>
    </citation>
    <scope>NUCLEOTIDE SEQUENCE</scope>
</reference>
<name>A0A7R8ZKG8_9CRUS</name>
<dbReference type="PANTHER" id="PTHR12236:SF79">
    <property type="entry name" value="CUTICULAR PROTEIN 50CB-RELATED"/>
    <property type="match status" value="1"/>
</dbReference>
<dbReference type="EMBL" id="OB660096">
    <property type="protein sequence ID" value="CAD7222720.1"/>
    <property type="molecule type" value="Genomic_DNA"/>
</dbReference>
<dbReference type="PANTHER" id="PTHR12236">
    <property type="entry name" value="STRUCTURAL CONTITUENT OF CUTICLE"/>
    <property type="match status" value="1"/>
</dbReference>
<feature type="compositionally biased region" description="Low complexity" evidence="2">
    <location>
        <begin position="167"/>
        <end position="178"/>
    </location>
</feature>
<keyword evidence="1" id="KW-0193">Cuticle</keyword>
<organism evidence="3">
    <name type="scientific">Cyprideis torosa</name>
    <dbReference type="NCBI Taxonomy" id="163714"/>
    <lineage>
        <taxon>Eukaryota</taxon>
        <taxon>Metazoa</taxon>
        <taxon>Ecdysozoa</taxon>
        <taxon>Arthropoda</taxon>
        <taxon>Crustacea</taxon>
        <taxon>Oligostraca</taxon>
        <taxon>Ostracoda</taxon>
        <taxon>Podocopa</taxon>
        <taxon>Podocopida</taxon>
        <taxon>Cytherocopina</taxon>
        <taxon>Cytheroidea</taxon>
        <taxon>Cytherideidae</taxon>
        <taxon>Cyprideis</taxon>
    </lineage>
</organism>
<feature type="region of interest" description="Disordered" evidence="2">
    <location>
        <begin position="117"/>
        <end position="200"/>
    </location>
</feature>
<evidence type="ECO:0000256" key="1">
    <source>
        <dbReference type="ARBA" id="ARBA00022460"/>
    </source>
</evidence>
<evidence type="ECO:0000256" key="2">
    <source>
        <dbReference type="SAM" id="MobiDB-lite"/>
    </source>
</evidence>
<feature type="region of interest" description="Disordered" evidence="2">
    <location>
        <begin position="269"/>
        <end position="300"/>
    </location>
</feature>
<dbReference type="OrthoDB" id="7789829at2759"/>
<dbReference type="AlphaFoldDB" id="A0A7R8ZKG8"/>
<feature type="compositionally biased region" description="Low complexity" evidence="2">
    <location>
        <begin position="134"/>
        <end position="143"/>
    </location>
</feature>
<dbReference type="GO" id="GO:0042302">
    <property type="term" value="F:structural constituent of cuticle"/>
    <property type="evidence" value="ECO:0007669"/>
    <property type="project" value="UniProtKB-UniRule"/>
</dbReference>
<dbReference type="PRINTS" id="PR01217">
    <property type="entry name" value="PRICHEXTENSN"/>
</dbReference>
<dbReference type="GO" id="GO:0005615">
    <property type="term" value="C:extracellular space"/>
    <property type="evidence" value="ECO:0007669"/>
    <property type="project" value="TreeGrafter"/>
</dbReference>
<dbReference type="InterPro" id="IPR051217">
    <property type="entry name" value="Insect_Cuticle_Struc_Prot"/>
</dbReference>
<gene>
    <name evidence="3" type="ORF">CTOB1V02_LOCUS719</name>
</gene>
<accession>A0A7R8ZKG8</accession>
<protein>
    <submittedName>
        <fullName evidence="3">Uncharacterized protein</fullName>
    </submittedName>
</protein>
<dbReference type="PROSITE" id="PS51155">
    <property type="entry name" value="CHIT_BIND_RR_2"/>
    <property type="match status" value="1"/>
</dbReference>
<proteinExistence type="predicted"/>
<dbReference type="InterPro" id="IPR000618">
    <property type="entry name" value="Insect_cuticle"/>
</dbReference>